<feature type="signal peptide" evidence="1">
    <location>
        <begin position="1"/>
        <end position="24"/>
    </location>
</feature>
<evidence type="ECO:0000256" key="1">
    <source>
        <dbReference type="SAM" id="SignalP"/>
    </source>
</evidence>
<dbReference type="EMBL" id="OBKZ01000033">
    <property type="protein sequence ID" value="SOB53542.1"/>
    <property type="molecule type" value="Genomic_DNA"/>
</dbReference>
<evidence type="ECO:0000313" key="2">
    <source>
        <dbReference type="EMBL" id="SOB53542.1"/>
    </source>
</evidence>
<name>A0AAX2HAH6_9PSED</name>
<organism evidence="2 3">
    <name type="scientific">Pseudomonas lundensis</name>
    <dbReference type="NCBI Taxonomy" id="86185"/>
    <lineage>
        <taxon>Bacteria</taxon>
        <taxon>Pseudomonadati</taxon>
        <taxon>Pseudomonadota</taxon>
        <taxon>Gammaproteobacteria</taxon>
        <taxon>Pseudomonadales</taxon>
        <taxon>Pseudomonadaceae</taxon>
        <taxon>Pseudomonas</taxon>
    </lineage>
</organism>
<dbReference type="Proteomes" id="UP000219564">
    <property type="component" value="Unassembled WGS sequence"/>
</dbReference>
<protein>
    <recommendedName>
        <fullName evidence="4">Lipoprotein</fullName>
    </recommendedName>
</protein>
<evidence type="ECO:0000313" key="3">
    <source>
        <dbReference type="Proteomes" id="UP000219564"/>
    </source>
</evidence>
<keyword evidence="1" id="KW-0732">Signal</keyword>
<dbReference type="AlphaFoldDB" id="A0AAX2HAH6"/>
<evidence type="ECO:0008006" key="4">
    <source>
        <dbReference type="Google" id="ProtNLM"/>
    </source>
</evidence>
<comment type="caution">
    <text evidence="2">The sequence shown here is derived from an EMBL/GenBank/DDBJ whole genome shotgun (WGS) entry which is preliminary data.</text>
</comment>
<sequence>MSTNTVRLAALCTSLLFYAVSSVAATLPAPKVDENYGKVHFVDSEGKGVCVISVPKVSVTTNFDSGNTSCQNNRATSFWLENVSSATLINLYENEACSDNQSDSNFYFKLKTVKQPTHWYSGEAQIPMRIDELRAYESPGELISGKYTRVEKSFVGKDLLSDDLDERLSCVYIERSQPVN</sequence>
<dbReference type="RefSeq" id="WP_097192343.1">
    <property type="nucleotide sequence ID" value="NZ_OBKZ01000033.1"/>
</dbReference>
<feature type="chain" id="PRO_5043779961" description="Lipoprotein" evidence="1">
    <location>
        <begin position="25"/>
        <end position="180"/>
    </location>
</feature>
<proteinExistence type="predicted"/>
<accession>A0AAX2HAH6</accession>
<gene>
    <name evidence="2" type="ORF">PLUA15_390002</name>
</gene>
<reference evidence="2 3" key="1">
    <citation type="submission" date="2017-08" db="EMBL/GenBank/DDBJ databases">
        <authorList>
            <person name="Chaillou S."/>
        </authorList>
    </citation>
    <scope>NUCLEOTIDE SEQUENCE [LARGE SCALE GENOMIC DNA]</scope>
    <source>
        <strain evidence="2 3">MFPA15A1205</strain>
    </source>
</reference>